<protein>
    <submittedName>
        <fullName evidence="2">F-box domain-containing protein</fullName>
    </submittedName>
</protein>
<organism evidence="2 3">
    <name type="scientific">Mycena sanguinolenta</name>
    <dbReference type="NCBI Taxonomy" id="230812"/>
    <lineage>
        <taxon>Eukaryota</taxon>
        <taxon>Fungi</taxon>
        <taxon>Dikarya</taxon>
        <taxon>Basidiomycota</taxon>
        <taxon>Agaricomycotina</taxon>
        <taxon>Agaricomycetes</taxon>
        <taxon>Agaricomycetidae</taxon>
        <taxon>Agaricales</taxon>
        <taxon>Marasmiineae</taxon>
        <taxon>Mycenaceae</taxon>
        <taxon>Mycena</taxon>
    </lineage>
</organism>
<sequence length="565" mass="63723">MVVHPDNEVHLPRYSLTNRLPDETLLAIFRYALPSSWVVKYGRTMPPFPPAGWSADLCTKLSIIRVCKEWYRIGLEFLYESVTLHWIGQLPAFVQALETLADGGVGAFVQYLQVEYWVPRGYHKLHNTELKKIFKLCPRLTHLAFNPQVLPLGPIPAFPEVSTLTLGSIAHLEICDRVKHAMVVPALVQLCSTLQSLSILLPTTHDTDHPTLVFASLENLRLGVAAESVFPGSGPIWVIPHLKQLLIHRACTCEIAGTTSPSSDMFSTVVRVLLDRYGCTLRVLDVRLDWDSVKVQSERDFALWLDPCPVLQHFYVPVLLSGPRYFDEPVFRTVDILDENDPRSLPTFAHSRAWLKDRYPELRTCHGGDSCLDLFPQLPPIGAGSNGLSSFSAASCLQFLCSEEFERYIYDDGPYLNPELDHNGEDHGTEYSNEHVSDEESDSSDFNDFDDIDDTVPIAGDDDDWEFASDVPIYSTPTYNFSTDSYLQFLCSEAYESPDYDIYALNPNADVEVDHNVEDHGTETCNEHVSGEESDCNDFNDFDDIDDTLPIAGDDDNWETYIYTT</sequence>
<evidence type="ECO:0000256" key="1">
    <source>
        <dbReference type="SAM" id="MobiDB-lite"/>
    </source>
</evidence>
<name>A0A8H6XLI3_9AGAR</name>
<evidence type="ECO:0000313" key="3">
    <source>
        <dbReference type="Proteomes" id="UP000623467"/>
    </source>
</evidence>
<gene>
    <name evidence="2" type="ORF">MSAN_01966100</name>
</gene>
<dbReference type="Proteomes" id="UP000623467">
    <property type="component" value="Unassembled WGS sequence"/>
</dbReference>
<comment type="caution">
    <text evidence="2">The sequence shown here is derived from an EMBL/GenBank/DDBJ whole genome shotgun (WGS) entry which is preliminary data.</text>
</comment>
<proteinExistence type="predicted"/>
<feature type="compositionally biased region" description="Basic and acidic residues" evidence="1">
    <location>
        <begin position="419"/>
        <end position="438"/>
    </location>
</feature>
<keyword evidence="3" id="KW-1185">Reference proteome</keyword>
<dbReference type="AlphaFoldDB" id="A0A8H6XLI3"/>
<reference evidence="2" key="1">
    <citation type="submission" date="2020-05" db="EMBL/GenBank/DDBJ databases">
        <title>Mycena genomes resolve the evolution of fungal bioluminescence.</title>
        <authorList>
            <person name="Tsai I.J."/>
        </authorList>
    </citation>
    <scope>NUCLEOTIDE SEQUENCE</scope>
    <source>
        <strain evidence="2">160909Yilan</strain>
    </source>
</reference>
<dbReference type="OrthoDB" id="3258555at2759"/>
<dbReference type="EMBL" id="JACAZH010000022">
    <property type="protein sequence ID" value="KAF7343848.1"/>
    <property type="molecule type" value="Genomic_DNA"/>
</dbReference>
<accession>A0A8H6XLI3</accession>
<feature type="region of interest" description="Disordered" evidence="1">
    <location>
        <begin position="416"/>
        <end position="461"/>
    </location>
</feature>
<evidence type="ECO:0000313" key="2">
    <source>
        <dbReference type="EMBL" id="KAF7343848.1"/>
    </source>
</evidence>
<feature type="compositionally biased region" description="Acidic residues" evidence="1">
    <location>
        <begin position="439"/>
        <end position="461"/>
    </location>
</feature>